<evidence type="ECO:0000313" key="2">
    <source>
        <dbReference type="EMBL" id="MDV6298096.1"/>
    </source>
</evidence>
<feature type="compositionally biased region" description="Basic and acidic residues" evidence="1">
    <location>
        <begin position="454"/>
        <end position="475"/>
    </location>
</feature>
<reference evidence="2" key="1">
    <citation type="submission" date="2023-10" db="EMBL/GenBank/DDBJ databases">
        <title>Development of a sustainable strategy for remediation of hydrocarbon-contaminated territories based on the waste exchange concept.</title>
        <authorList>
            <person name="Krivoruchko A."/>
        </authorList>
    </citation>
    <scope>NUCLEOTIDE SEQUENCE</scope>
    <source>
        <strain evidence="2">IEGM 1175</strain>
    </source>
</reference>
<proteinExistence type="predicted"/>
<dbReference type="PANTHER" id="PTHR38733">
    <property type="entry name" value="PROTEIN MCRC"/>
    <property type="match status" value="1"/>
</dbReference>
<dbReference type="AlphaFoldDB" id="A0AAE4QTT3"/>
<dbReference type="InterPro" id="IPR019292">
    <property type="entry name" value="McrC"/>
</dbReference>
<dbReference type="RefSeq" id="WP_317468495.1">
    <property type="nucleotide sequence ID" value="NZ_JAWLKJ010000001.1"/>
</dbReference>
<organism evidence="2 3">
    <name type="scientific">Dietzia maris</name>
    <dbReference type="NCBI Taxonomy" id="37915"/>
    <lineage>
        <taxon>Bacteria</taxon>
        <taxon>Bacillati</taxon>
        <taxon>Actinomycetota</taxon>
        <taxon>Actinomycetes</taxon>
        <taxon>Mycobacteriales</taxon>
        <taxon>Dietziaceae</taxon>
        <taxon>Dietzia</taxon>
    </lineage>
</organism>
<gene>
    <name evidence="2" type="ORF">R3P82_03110</name>
</gene>
<sequence>MTATPTRAGAPASAQSPASPVALEFDEFDRRGRLVNLSWEGAQHLSQTGLVEVLPAGRDTWRLIPCGAVGSVRVEGLSVRVMPAASLGLTQLFFLLDHAADDPFLSSSVQARDDDELWTSVAESMARLAHRALSAGLLRGYRRVDEALTTVRGRIRLGDQIRRHPGMTIPLEVTYSEFTPDIAENRILRTAAHRLQFLPELPDATRRRLAMVDARLSDATLIGQGAPVPAWTPSRLNARYQDALALADRIVRRISVEVEDGHAASAAFVTEMPALFERFVEAELTAALDGRGGRLLQNPVVNLDSGAEADDAPSGRHSAPSDDGDHISVRTGLVYEVDGEPVTTFVPTYPTDRRARAAEHYRLLAACTALGVDRAYLVYPAQRRDDSPQPRRIVHTDISIVEYPIDLSRGPTESRRAIVELAQHARELAAPSAARHRTGSRHDAGSHHSARSHHNAEFDHNPESDHNPEGRRHAR</sequence>
<dbReference type="EMBL" id="JAWLKJ010000001">
    <property type="protein sequence ID" value="MDV6298096.1"/>
    <property type="molecule type" value="Genomic_DNA"/>
</dbReference>
<evidence type="ECO:0008006" key="4">
    <source>
        <dbReference type="Google" id="ProtNLM"/>
    </source>
</evidence>
<protein>
    <recommendedName>
        <fullName evidence="4">Restriction endonuclease</fullName>
    </recommendedName>
</protein>
<comment type="caution">
    <text evidence="2">The sequence shown here is derived from an EMBL/GenBank/DDBJ whole genome shotgun (WGS) entry which is preliminary data.</text>
</comment>
<evidence type="ECO:0000256" key="1">
    <source>
        <dbReference type="SAM" id="MobiDB-lite"/>
    </source>
</evidence>
<evidence type="ECO:0000313" key="3">
    <source>
        <dbReference type="Proteomes" id="UP001185873"/>
    </source>
</evidence>
<feature type="region of interest" description="Disordered" evidence="1">
    <location>
        <begin position="304"/>
        <end position="327"/>
    </location>
</feature>
<name>A0AAE4QTT3_9ACTN</name>
<feature type="region of interest" description="Disordered" evidence="1">
    <location>
        <begin position="429"/>
        <end position="475"/>
    </location>
</feature>
<dbReference type="Proteomes" id="UP001185873">
    <property type="component" value="Unassembled WGS sequence"/>
</dbReference>
<dbReference type="Pfam" id="PF10117">
    <property type="entry name" value="McrBC"/>
    <property type="match status" value="1"/>
</dbReference>
<dbReference type="PANTHER" id="PTHR38733:SF1">
    <property type="entry name" value="TYPE IV METHYL-DIRECTED RESTRICTION ENZYME ECOKMCRBC"/>
    <property type="match status" value="1"/>
</dbReference>
<accession>A0AAE4QTT3</accession>